<keyword evidence="1" id="KW-1133">Transmembrane helix</keyword>
<comment type="caution">
    <text evidence="3">The sequence shown here is derived from an EMBL/GenBank/DDBJ whole genome shotgun (WGS) entry which is preliminary data.</text>
</comment>
<reference evidence="3 4" key="1">
    <citation type="submission" date="2019-03" db="EMBL/GenBank/DDBJ databases">
        <title>Genomic Encyclopedia of Archaeal and Bacterial Type Strains, Phase II (KMG-II): from individual species to whole genera.</title>
        <authorList>
            <person name="Goeker M."/>
        </authorList>
    </citation>
    <scope>NUCLEOTIDE SEQUENCE [LARGE SCALE GENOMIC DNA]</scope>
    <source>
        <strain evidence="3 4">DSM 19035</strain>
    </source>
</reference>
<dbReference type="RefSeq" id="WP_133577770.1">
    <property type="nucleotide sequence ID" value="NZ_SNYC01000007.1"/>
</dbReference>
<dbReference type="AlphaFoldDB" id="A0A4R6SRT9"/>
<protein>
    <submittedName>
        <fullName evidence="3">Lysophospholipase L1-like esterase</fullName>
    </submittedName>
</protein>
<dbReference type="Proteomes" id="UP000295620">
    <property type="component" value="Unassembled WGS sequence"/>
</dbReference>
<dbReference type="EMBL" id="SNYC01000007">
    <property type="protein sequence ID" value="TDQ06944.1"/>
    <property type="molecule type" value="Genomic_DNA"/>
</dbReference>
<dbReference type="Gene3D" id="3.40.50.1110">
    <property type="entry name" value="SGNH hydrolase"/>
    <property type="match status" value="1"/>
</dbReference>
<proteinExistence type="predicted"/>
<evidence type="ECO:0000259" key="2">
    <source>
        <dbReference type="Pfam" id="PF13472"/>
    </source>
</evidence>
<dbReference type="GO" id="GO:0004622">
    <property type="term" value="F:phosphatidylcholine lysophospholipase activity"/>
    <property type="evidence" value="ECO:0007669"/>
    <property type="project" value="TreeGrafter"/>
</dbReference>
<feature type="transmembrane region" description="Helical" evidence="1">
    <location>
        <begin position="6"/>
        <end position="26"/>
    </location>
</feature>
<evidence type="ECO:0000313" key="4">
    <source>
        <dbReference type="Proteomes" id="UP000295620"/>
    </source>
</evidence>
<dbReference type="PANTHER" id="PTHR30383:SF5">
    <property type="entry name" value="SGNH HYDROLASE-TYPE ESTERASE DOMAIN-CONTAINING PROTEIN"/>
    <property type="match status" value="1"/>
</dbReference>
<gene>
    <name evidence="3" type="ORF">ATK78_3959</name>
</gene>
<dbReference type="InterPro" id="IPR051532">
    <property type="entry name" value="Ester_Hydrolysis_Enzymes"/>
</dbReference>
<dbReference type="SUPFAM" id="SSF52266">
    <property type="entry name" value="SGNH hydrolase"/>
    <property type="match status" value="1"/>
</dbReference>
<sequence length="240" mass="26699">MLPVQYLYRSIAITISALLFGSYLCTAQVKQADYLKPIKDKLVKQWPDNRSINLVFHGHSVPSGYTNTPFVNTLGAYPYLLLKELKAIYPYAVINVIVTAIGGENSVSGAKRFKDDVLIYKPDVLFIDYALNDMGIGMAKAREATGKMVEEALKQNIKVILLTPSPDQRINILERNNALEQFSDQIKSVSAKYAVGVADSFGAFRDKAGTPDGLKPYMGWVNHPNEKGHQLIAGEILKWF</sequence>
<dbReference type="OrthoDB" id="9796689at2"/>
<dbReference type="InterPro" id="IPR013830">
    <property type="entry name" value="SGNH_hydro"/>
</dbReference>
<organism evidence="3 4">
    <name type="scientific">Pedobacter metabolipauper</name>
    <dbReference type="NCBI Taxonomy" id="425513"/>
    <lineage>
        <taxon>Bacteria</taxon>
        <taxon>Pseudomonadati</taxon>
        <taxon>Bacteroidota</taxon>
        <taxon>Sphingobacteriia</taxon>
        <taxon>Sphingobacteriales</taxon>
        <taxon>Sphingobacteriaceae</taxon>
        <taxon>Pedobacter</taxon>
    </lineage>
</organism>
<dbReference type="InterPro" id="IPR036514">
    <property type="entry name" value="SGNH_hydro_sf"/>
</dbReference>
<name>A0A4R6SRT9_9SPHI</name>
<accession>A0A4R6SRT9</accession>
<keyword evidence="1" id="KW-0812">Transmembrane</keyword>
<feature type="domain" description="SGNH hydrolase-type esterase" evidence="2">
    <location>
        <begin position="57"/>
        <end position="231"/>
    </location>
</feature>
<dbReference type="Pfam" id="PF13472">
    <property type="entry name" value="Lipase_GDSL_2"/>
    <property type="match status" value="1"/>
</dbReference>
<evidence type="ECO:0000313" key="3">
    <source>
        <dbReference type="EMBL" id="TDQ06944.1"/>
    </source>
</evidence>
<keyword evidence="1" id="KW-0472">Membrane</keyword>
<keyword evidence="4" id="KW-1185">Reference proteome</keyword>
<dbReference type="PANTHER" id="PTHR30383">
    <property type="entry name" value="THIOESTERASE 1/PROTEASE 1/LYSOPHOSPHOLIPASE L1"/>
    <property type="match status" value="1"/>
</dbReference>
<evidence type="ECO:0000256" key="1">
    <source>
        <dbReference type="SAM" id="Phobius"/>
    </source>
</evidence>